<dbReference type="OrthoDB" id="89089at2"/>
<dbReference type="Proteomes" id="UP000484547">
    <property type="component" value="Unassembled WGS sequence"/>
</dbReference>
<organism evidence="1 4">
    <name type="scientific">Phascolarctobacterium faecium</name>
    <dbReference type="NCBI Taxonomy" id="33025"/>
    <lineage>
        <taxon>Bacteria</taxon>
        <taxon>Bacillati</taxon>
        <taxon>Bacillota</taxon>
        <taxon>Negativicutes</taxon>
        <taxon>Acidaminococcales</taxon>
        <taxon>Acidaminococcaceae</taxon>
        <taxon>Phascolarctobacterium</taxon>
    </lineage>
</organism>
<evidence type="ECO:0000313" key="2">
    <source>
        <dbReference type="EMBL" id="MTU04931.1"/>
    </source>
</evidence>
<evidence type="ECO:0000313" key="3">
    <source>
        <dbReference type="Proteomes" id="UP000443070"/>
    </source>
</evidence>
<evidence type="ECO:0000313" key="1">
    <source>
        <dbReference type="EMBL" id="MTT76741.1"/>
    </source>
</evidence>
<dbReference type="Pfam" id="PF10934">
    <property type="entry name" value="Sheath_initiator"/>
    <property type="match status" value="1"/>
</dbReference>
<comment type="caution">
    <text evidence="1">The sequence shown here is derived from an EMBL/GenBank/DDBJ whole genome shotgun (WGS) entry which is preliminary data.</text>
</comment>
<reference evidence="3 4" key="1">
    <citation type="journal article" date="2019" name="Nat. Med.">
        <title>A library of human gut bacterial isolates paired with longitudinal multiomics data enables mechanistic microbiome research.</title>
        <authorList>
            <person name="Poyet M."/>
            <person name="Groussin M."/>
            <person name="Gibbons S.M."/>
            <person name="Avila-Pacheco J."/>
            <person name="Jiang X."/>
            <person name="Kearney S.M."/>
            <person name="Perrotta A.R."/>
            <person name="Berdy B."/>
            <person name="Zhao S."/>
            <person name="Lieberman T.D."/>
            <person name="Swanson P.K."/>
            <person name="Smith M."/>
            <person name="Roesemann S."/>
            <person name="Alexander J.E."/>
            <person name="Rich S.A."/>
            <person name="Livny J."/>
            <person name="Vlamakis H."/>
            <person name="Clish C."/>
            <person name="Bullock K."/>
            <person name="Deik A."/>
            <person name="Scott J."/>
            <person name="Pierce K.A."/>
            <person name="Xavier R.J."/>
            <person name="Alm E.J."/>
        </authorList>
    </citation>
    <scope>NUCLEOTIDE SEQUENCE [LARGE SCALE GENOMIC DNA]</scope>
    <source>
        <strain evidence="1 4">BIOML-A13</strain>
        <strain evidence="2 3">BIOML-A3</strain>
    </source>
</reference>
<dbReference type="AlphaFoldDB" id="A0A7X3BWQ2"/>
<gene>
    <name evidence="1" type="ORF">GMD11_10795</name>
    <name evidence="2" type="ORF">GMD18_11105</name>
</gene>
<sequence length="143" mass="16271">MFPSIDLSLINTTENDEMQLSNNHVGRSFAFDYKNKCFIFANGNNKDTTQVDAIKQWIELFIRTRSDKFAIYNSDFGVRLDGLLGYRLPRSYVLAEIKKRIVNGILNGCPAVVSVTDWVFSKGRFSFTVTTNTGEEVKIINDI</sequence>
<dbReference type="InterPro" id="IPR020288">
    <property type="entry name" value="Sheath_initiator"/>
</dbReference>
<name>A0A7X3BWQ2_9FIRM</name>
<proteinExistence type="predicted"/>
<keyword evidence="3" id="KW-1185">Reference proteome</keyword>
<dbReference type="Proteomes" id="UP000443070">
    <property type="component" value="Unassembled WGS sequence"/>
</dbReference>
<evidence type="ECO:0000313" key="4">
    <source>
        <dbReference type="Proteomes" id="UP000484547"/>
    </source>
</evidence>
<accession>A0A7X3BWQ2</accession>
<protein>
    <submittedName>
        <fullName evidence="1">DUF2634 domain-containing protein</fullName>
    </submittedName>
</protein>
<dbReference type="RefSeq" id="WP_149877331.1">
    <property type="nucleotide sequence ID" value="NZ_WNBG01000013.1"/>
</dbReference>
<dbReference type="EMBL" id="WNBM01000010">
    <property type="protein sequence ID" value="MTT76741.1"/>
    <property type="molecule type" value="Genomic_DNA"/>
</dbReference>
<dbReference type="EMBL" id="WNBW01000013">
    <property type="protein sequence ID" value="MTU04931.1"/>
    <property type="molecule type" value="Genomic_DNA"/>
</dbReference>